<dbReference type="Proteomes" id="UP001305779">
    <property type="component" value="Unassembled WGS sequence"/>
</dbReference>
<evidence type="ECO:0000313" key="1">
    <source>
        <dbReference type="EMBL" id="KAK4499352.1"/>
    </source>
</evidence>
<accession>A0ABR0ECY1</accession>
<gene>
    <name evidence="1" type="ORF">PRZ48_009865</name>
</gene>
<proteinExistence type="predicted"/>
<comment type="caution">
    <text evidence="1">The sequence shown here is derived from an EMBL/GenBank/DDBJ whole genome shotgun (WGS) entry which is preliminary data.</text>
</comment>
<dbReference type="PANTHER" id="PTHR47784:SF9">
    <property type="entry name" value="ZN(II)2CYS6 TRANSCRIPTION FACTOR (EUROFUNG)"/>
    <property type="match status" value="1"/>
</dbReference>
<evidence type="ECO:0000313" key="2">
    <source>
        <dbReference type="Proteomes" id="UP001305779"/>
    </source>
</evidence>
<name>A0ABR0ECY1_ZASCE</name>
<organism evidence="1 2">
    <name type="scientific">Zasmidium cellare</name>
    <name type="common">Wine cellar mold</name>
    <name type="synonym">Racodium cellare</name>
    <dbReference type="NCBI Taxonomy" id="395010"/>
    <lineage>
        <taxon>Eukaryota</taxon>
        <taxon>Fungi</taxon>
        <taxon>Dikarya</taxon>
        <taxon>Ascomycota</taxon>
        <taxon>Pezizomycotina</taxon>
        <taxon>Dothideomycetes</taxon>
        <taxon>Dothideomycetidae</taxon>
        <taxon>Mycosphaerellales</taxon>
        <taxon>Mycosphaerellaceae</taxon>
        <taxon>Zasmidium</taxon>
    </lineage>
</organism>
<reference evidence="1 2" key="1">
    <citation type="journal article" date="2023" name="G3 (Bethesda)">
        <title>A chromosome-level genome assembly of Zasmidium syzygii isolated from banana leaves.</title>
        <authorList>
            <person name="van Westerhoven A.C."/>
            <person name="Mehrabi R."/>
            <person name="Talebi R."/>
            <person name="Steentjes M.B.F."/>
            <person name="Corcolon B."/>
            <person name="Chong P.A."/>
            <person name="Kema G.H.J."/>
            <person name="Seidl M.F."/>
        </authorList>
    </citation>
    <scope>NUCLEOTIDE SEQUENCE [LARGE SCALE GENOMIC DNA]</scope>
    <source>
        <strain evidence="1 2">P124</strain>
    </source>
</reference>
<protein>
    <submittedName>
        <fullName evidence="1">Uncharacterized protein</fullName>
    </submittedName>
</protein>
<dbReference type="InterPro" id="IPR053157">
    <property type="entry name" value="Sterol_Uptake_Regulator"/>
</dbReference>
<sequence>MNAGHLIHAIIAISAAHLAERQTSPEEKKKFWIASTLHYHHSLNVYSSAIVDDLEDQDADAVFASGLLHAMLAFIKTPKESQYVALEDDNGPTWIMSMRGIRTLIDTPGLRQRLENGIWLPLIQEFDRWQNISIDDLSCSTSSSGVSAVGSLWELCEPGSPSSNFAEVETQLAMLDKLFQLDASHHNIDGFVAFIANMTPAFVQKLRADEEQALLVLAYWCALFGQFNQWWISESAMIECTRICAHLDKSHDIRIQSLLPFPATTCGYELGKSLSI</sequence>
<dbReference type="EMBL" id="JAXOVC010000007">
    <property type="protein sequence ID" value="KAK4499352.1"/>
    <property type="molecule type" value="Genomic_DNA"/>
</dbReference>
<dbReference type="PANTHER" id="PTHR47784">
    <property type="entry name" value="STEROL UPTAKE CONTROL PROTEIN 2"/>
    <property type="match status" value="1"/>
</dbReference>
<keyword evidence="2" id="KW-1185">Reference proteome</keyword>